<feature type="compositionally biased region" description="Pro residues" evidence="1">
    <location>
        <begin position="1"/>
        <end position="13"/>
    </location>
</feature>
<sequence length="210" mass="22440">MSPPHQCPSPPPSCAHQDTSSAAALTSSSATPAVIAEPEPETKASSDSASSDSSDSSVAPVSPLAIAPQASLDSDSSFDLSDDDEDEDEDESTSSSEEGEQEGVQQAIEEEVQEPQQPQGEQHIGDVLGADIEEQPEEIDDPQDQTLLRSGWQDRYRDSLRRILELTLSMHQSGVLDPYAIQQIVDISSRPMGHVVVAATRGRHIPQRGG</sequence>
<dbReference type="EMBL" id="JAYWIO010000007">
    <property type="protein sequence ID" value="KAK7251042.1"/>
    <property type="molecule type" value="Genomic_DNA"/>
</dbReference>
<keyword evidence="3" id="KW-1185">Reference proteome</keyword>
<feature type="compositionally biased region" description="Low complexity" evidence="1">
    <location>
        <begin position="14"/>
        <end position="33"/>
    </location>
</feature>
<evidence type="ECO:0000313" key="3">
    <source>
        <dbReference type="Proteomes" id="UP001372338"/>
    </source>
</evidence>
<feature type="compositionally biased region" description="Acidic residues" evidence="1">
    <location>
        <begin position="80"/>
        <end position="101"/>
    </location>
</feature>
<feature type="compositionally biased region" description="Acidic residues" evidence="1">
    <location>
        <begin position="131"/>
        <end position="143"/>
    </location>
</feature>
<name>A0AAN9E9J8_CROPI</name>
<comment type="caution">
    <text evidence="2">The sequence shown here is derived from an EMBL/GenBank/DDBJ whole genome shotgun (WGS) entry which is preliminary data.</text>
</comment>
<evidence type="ECO:0000313" key="2">
    <source>
        <dbReference type="EMBL" id="KAK7251042.1"/>
    </source>
</evidence>
<proteinExistence type="predicted"/>
<dbReference type="AlphaFoldDB" id="A0AAN9E9J8"/>
<gene>
    <name evidence="2" type="ORF">RIF29_33909</name>
</gene>
<dbReference type="Proteomes" id="UP001372338">
    <property type="component" value="Unassembled WGS sequence"/>
</dbReference>
<accession>A0AAN9E9J8</accession>
<reference evidence="2 3" key="1">
    <citation type="submission" date="2024-01" db="EMBL/GenBank/DDBJ databases">
        <title>The genomes of 5 underutilized Papilionoideae crops provide insights into root nodulation and disease resistanc.</title>
        <authorList>
            <person name="Yuan L."/>
        </authorList>
    </citation>
    <scope>NUCLEOTIDE SEQUENCE [LARGE SCALE GENOMIC DNA]</scope>
    <source>
        <strain evidence="2">ZHUSHIDOU_FW_LH</strain>
        <tissue evidence="2">Leaf</tissue>
    </source>
</reference>
<organism evidence="2 3">
    <name type="scientific">Crotalaria pallida</name>
    <name type="common">Smooth rattlebox</name>
    <name type="synonym">Crotalaria striata</name>
    <dbReference type="NCBI Taxonomy" id="3830"/>
    <lineage>
        <taxon>Eukaryota</taxon>
        <taxon>Viridiplantae</taxon>
        <taxon>Streptophyta</taxon>
        <taxon>Embryophyta</taxon>
        <taxon>Tracheophyta</taxon>
        <taxon>Spermatophyta</taxon>
        <taxon>Magnoliopsida</taxon>
        <taxon>eudicotyledons</taxon>
        <taxon>Gunneridae</taxon>
        <taxon>Pentapetalae</taxon>
        <taxon>rosids</taxon>
        <taxon>fabids</taxon>
        <taxon>Fabales</taxon>
        <taxon>Fabaceae</taxon>
        <taxon>Papilionoideae</taxon>
        <taxon>50 kb inversion clade</taxon>
        <taxon>genistoids sensu lato</taxon>
        <taxon>core genistoids</taxon>
        <taxon>Crotalarieae</taxon>
        <taxon>Crotalaria</taxon>
    </lineage>
</organism>
<feature type="region of interest" description="Disordered" evidence="1">
    <location>
        <begin position="1"/>
        <end position="150"/>
    </location>
</feature>
<evidence type="ECO:0000256" key="1">
    <source>
        <dbReference type="SAM" id="MobiDB-lite"/>
    </source>
</evidence>
<protein>
    <submittedName>
        <fullName evidence="2">Uncharacterized protein</fullName>
    </submittedName>
</protein>
<feature type="compositionally biased region" description="Low complexity" evidence="1">
    <location>
        <begin position="45"/>
        <end position="79"/>
    </location>
</feature>